<sequence length="100" mass="10128">MAASLLGVALASDPATVLALTLHRVSLAVFEFELVSDPLGGHVPALVVWGSSASDCTSSSGTTARRPGRSCRRWTGRATRGRRGPAAAVGGGDGDRAAEP</sequence>
<accession>A0ABD5XP32</accession>
<feature type="region of interest" description="Disordered" evidence="1">
    <location>
        <begin position="53"/>
        <end position="100"/>
    </location>
</feature>
<evidence type="ECO:0000256" key="1">
    <source>
        <dbReference type="SAM" id="MobiDB-lite"/>
    </source>
</evidence>
<keyword evidence="3" id="KW-1185">Reference proteome</keyword>
<evidence type="ECO:0000313" key="3">
    <source>
        <dbReference type="Proteomes" id="UP001596368"/>
    </source>
</evidence>
<evidence type="ECO:0000313" key="2">
    <source>
        <dbReference type="EMBL" id="MFC7136923.1"/>
    </source>
</evidence>
<feature type="compositionally biased region" description="Basic residues" evidence="1">
    <location>
        <begin position="66"/>
        <end position="83"/>
    </location>
</feature>
<protein>
    <submittedName>
        <fullName evidence="2">Uncharacterized protein</fullName>
    </submittedName>
</protein>
<organism evidence="2 3">
    <name type="scientific">Halobaculum litoreum</name>
    <dbReference type="NCBI Taxonomy" id="3031998"/>
    <lineage>
        <taxon>Archaea</taxon>
        <taxon>Methanobacteriati</taxon>
        <taxon>Methanobacteriota</taxon>
        <taxon>Stenosarchaea group</taxon>
        <taxon>Halobacteria</taxon>
        <taxon>Halobacteriales</taxon>
        <taxon>Haloferacaceae</taxon>
        <taxon>Halobaculum</taxon>
    </lineage>
</organism>
<gene>
    <name evidence="2" type="ORF">ACFQRB_11440</name>
</gene>
<proteinExistence type="predicted"/>
<dbReference type="AlphaFoldDB" id="A0ABD5XP32"/>
<name>A0ABD5XP32_9EURY</name>
<dbReference type="Proteomes" id="UP001596368">
    <property type="component" value="Unassembled WGS sequence"/>
</dbReference>
<feature type="compositionally biased region" description="Low complexity" evidence="1">
    <location>
        <begin position="53"/>
        <end position="64"/>
    </location>
</feature>
<reference evidence="2 3" key="1">
    <citation type="journal article" date="2019" name="Int. J. Syst. Evol. Microbiol.">
        <title>The Global Catalogue of Microorganisms (GCM) 10K type strain sequencing project: providing services to taxonomists for standard genome sequencing and annotation.</title>
        <authorList>
            <consortium name="The Broad Institute Genomics Platform"/>
            <consortium name="The Broad Institute Genome Sequencing Center for Infectious Disease"/>
            <person name="Wu L."/>
            <person name="Ma J."/>
        </authorList>
    </citation>
    <scope>NUCLEOTIDE SEQUENCE [LARGE SCALE GENOMIC DNA]</scope>
    <source>
        <strain evidence="2 3">DT92</strain>
    </source>
</reference>
<dbReference type="EMBL" id="JBHSZG010000001">
    <property type="protein sequence ID" value="MFC7136923.1"/>
    <property type="molecule type" value="Genomic_DNA"/>
</dbReference>
<comment type="caution">
    <text evidence="2">The sequence shown here is derived from an EMBL/GenBank/DDBJ whole genome shotgun (WGS) entry which is preliminary data.</text>
</comment>